<dbReference type="EMBL" id="JAWLKI010000020">
    <property type="protein sequence ID" value="MDV6308929.1"/>
    <property type="molecule type" value="Genomic_DNA"/>
</dbReference>
<dbReference type="InterPro" id="IPR036396">
    <property type="entry name" value="Cyt_P450_sf"/>
</dbReference>
<evidence type="ECO:0000256" key="2">
    <source>
        <dbReference type="ARBA" id="ARBA00022617"/>
    </source>
</evidence>
<evidence type="ECO:0000256" key="4">
    <source>
        <dbReference type="ARBA" id="ARBA00023002"/>
    </source>
</evidence>
<evidence type="ECO:0000256" key="7">
    <source>
        <dbReference type="RuleBase" id="RU000461"/>
    </source>
</evidence>
<keyword evidence="10" id="KW-1185">Reference proteome</keyword>
<dbReference type="GO" id="GO:0020037">
    <property type="term" value="F:heme binding"/>
    <property type="evidence" value="ECO:0007669"/>
    <property type="project" value="InterPro"/>
</dbReference>
<evidence type="ECO:0000256" key="3">
    <source>
        <dbReference type="ARBA" id="ARBA00022723"/>
    </source>
</evidence>
<evidence type="ECO:0000256" key="1">
    <source>
        <dbReference type="ARBA" id="ARBA00010617"/>
    </source>
</evidence>
<dbReference type="InterPro" id="IPR001128">
    <property type="entry name" value="Cyt_P450"/>
</dbReference>
<organism evidence="9 11">
    <name type="scientific">Gordonia amicalis</name>
    <dbReference type="NCBI Taxonomy" id="89053"/>
    <lineage>
        <taxon>Bacteria</taxon>
        <taxon>Bacillati</taxon>
        <taxon>Actinomycetota</taxon>
        <taxon>Actinomycetes</taxon>
        <taxon>Mycobacteriales</taxon>
        <taxon>Gordoniaceae</taxon>
        <taxon>Gordonia</taxon>
    </lineage>
</organism>
<evidence type="ECO:0000313" key="10">
    <source>
        <dbReference type="Proteomes" id="UP001185779"/>
    </source>
</evidence>
<comment type="caution">
    <text evidence="9">The sequence shown here is derived from an EMBL/GenBank/DDBJ whole genome shotgun (WGS) entry which is preliminary data.</text>
</comment>
<accession>A0AAE4R3A6</accession>
<dbReference type="EMBL" id="JAWLKH010000008">
    <property type="protein sequence ID" value="MDV6312254.1"/>
    <property type="molecule type" value="Genomic_DNA"/>
</dbReference>
<keyword evidence="2 7" id="KW-0349">Heme</keyword>
<keyword evidence="4 7" id="KW-0560">Oxidoreductase</keyword>
<protein>
    <submittedName>
        <fullName evidence="9">Cytochrome P450</fullName>
    </submittedName>
</protein>
<gene>
    <name evidence="8" type="ORF">R3P94_16730</name>
    <name evidence="9" type="ORF">R3Q15_10225</name>
</gene>
<dbReference type="SUPFAM" id="SSF48264">
    <property type="entry name" value="Cytochrome P450"/>
    <property type="match status" value="1"/>
</dbReference>
<dbReference type="PANTHER" id="PTHR46696:SF1">
    <property type="entry name" value="CYTOCHROME P450 YJIB-RELATED"/>
    <property type="match status" value="1"/>
</dbReference>
<sequence>MTVTIEPAASFDDPALPPESELLPWDDQEFRDNPYPWYEKVRAESPVYQVSDGTYLVFRHADIVRWGKDPCMSVADPDMGAWEAFAYTMLFKDPPEHTALRRRTAKWFTPKLIKRWAEHTADVVRETLDAATPGEVIEAHLELAVKPTHVTMCRILGFPEHDVKPVPESMITAMDALVAEPHPDSDAAAAQAFAYLEGRVREMIAEKRRNPGTGLADELIAAQDRGELTELNVLQTLMLLFGSGGHNPGFTGAIGLEFFAQRPDILETYRNQPEERSMIIEELIRLNPAEMSFPRITTADIEISGVQISAGSTIRFMIGSANRDPEVFERPDEFDHTRPLAAKHLSFSIGPHACAGQLLSRVELETMFTTVAERCERIELAGEPVTYHTDRGRNYRSLPIRLH</sequence>
<dbReference type="Pfam" id="PF00067">
    <property type="entry name" value="p450"/>
    <property type="match status" value="1"/>
</dbReference>
<keyword evidence="6 7" id="KW-0503">Monooxygenase</keyword>
<dbReference type="AlphaFoldDB" id="A0AAE4R3A6"/>
<keyword evidence="3 7" id="KW-0479">Metal-binding</keyword>
<dbReference type="GO" id="GO:0016705">
    <property type="term" value="F:oxidoreductase activity, acting on paired donors, with incorporation or reduction of molecular oxygen"/>
    <property type="evidence" value="ECO:0007669"/>
    <property type="project" value="InterPro"/>
</dbReference>
<evidence type="ECO:0000313" key="9">
    <source>
        <dbReference type="EMBL" id="MDV6312254.1"/>
    </source>
</evidence>
<dbReference type="InterPro" id="IPR017972">
    <property type="entry name" value="Cyt_P450_CS"/>
</dbReference>
<evidence type="ECO:0000256" key="5">
    <source>
        <dbReference type="ARBA" id="ARBA00023004"/>
    </source>
</evidence>
<dbReference type="GO" id="GO:0004497">
    <property type="term" value="F:monooxygenase activity"/>
    <property type="evidence" value="ECO:0007669"/>
    <property type="project" value="UniProtKB-KW"/>
</dbReference>
<evidence type="ECO:0000313" key="8">
    <source>
        <dbReference type="EMBL" id="MDV6308929.1"/>
    </source>
</evidence>
<dbReference type="GeneID" id="77171156"/>
<keyword evidence="5 7" id="KW-0408">Iron</keyword>
<evidence type="ECO:0000256" key="6">
    <source>
        <dbReference type="ARBA" id="ARBA00023033"/>
    </source>
</evidence>
<dbReference type="Gene3D" id="1.10.630.10">
    <property type="entry name" value="Cytochrome P450"/>
    <property type="match status" value="1"/>
</dbReference>
<name>A0AAE4R3A6_9ACTN</name>
<dbReference type="InterPro" id="IPR002397">
    <property type="entry name" value="Cyt_P450_B"/>
</dbReference>
<reference evidence="9 10" key="1">
    <citation type="submission" date="2023-10" db="EMBL/GenBank/DDBJ databases">
        <title>Development of a sustainable strategy for remediation of hydrocarbon-contaminated territories based on the waste exchange concept.</title>
        <authorList>
            <person name="Krivoruchko A."/>
        </authorList>
    </citation>
    <scope>NUCLEOTIDE SEQUENCE</scope>
    <source>
        <strain evidence="8 10">IEGM 1266</strain>
        <strain evidence="9">IEGM 1279</strain>
    </source>
</reference>
<dbReference type="PRINTS" id="PR00359">
    <property type="entry name" value="BP450"/>
</dbReference>
<proteinExistence type="inferred from homology"/>
<dbReference type="RefSeq" id="WP_157753362.1">
    <property type="nucleotide sequence ID" value="NZ_CP091855.1"/>
</dbReference>
<dbReference type="PROSITE" id="PS00086">
    <property type="entry name" value="CYTOCHROME_P450"/>
    <property type="match status" value="1"/>
</dbReference>
<evidence type="ECO:0000313" key="11">
    <source>
        <dbReference type="Proteomes" id="UP001185922"/>
    </source>
</evidence>
<dbReference type="GO" id="GO:0005506">
    <property type="term" value="F:iron ion binding"/>
    <property type="evidence" value="ECO:0007669"/>
    <property type="project" value="InterPro"/>
</dbReference>
<dbReference type="PANTHER" id="PTHR46696">
    <property type="entry name" value="P450, PUTATIVE (EUROFUNG)-RELATED"/>
    <property type="match status" value="1"/>
</dbReference>
<dbReference type="Proteomes" id="UP001185779">
    <property type="component" value="Unassembled WGS sequence"/>
</dbReference>
<comment type="similarity">
    <text evidence="1 7">Belongs to the cytochrome P450 family.</text>
</comment>
<dbReference type="Proteomes" id="UP001185922">
    <property type="component" value="Unassembled WGS sequence"/>
</dbReference>